<evidence type="ECO:0000313" key="2">
    <source>
        <dbReference type="Proteomes" id="UP000321570"/>
    </source>
</evidence>
<evidence type="ECO:0000313" key="1">
    <source>
        <dbReference type="EMBL" id="VUZ53608.1"/>
    </source>
</evidence>
<gene>
    <name evidence="1" type="ORF">WMSIL1_LOCUS11852</name>
</gene>
<accession>A0A564Z3V0</accession>
<dbReference type="EMBL" id="CABIJS010000555">
    <property type="protein sequence ID" value="VUZ53608.1"/>
    <property type="molecule type" value="Genomic_DNA"/>
</dbReference>
<sequence length="49" mass="5817">MLDFHQWQLAVAQNWVLLSILLSVRLPLSFRQRSSFLKPPAENHLLRVF</sequence>
<organism evidence="1 2">
    <name type="scientific">Hymenolepis diminuta</name>
    <name type="common">Rat tapeworm</name>
    <dbReference type="NCBI Taxonomy" id="6216"/>
    <lineage>
        <taxon>Eukaryota</taxon>
        <taxon>Metazoa</taxon>
        <taxon>Spiralia</taxon>
        <taxon>Lophotrochozoa</taxon>
        <taxon>Platyhelminthes</taxon>
        <taxon>Cestoda</taxon>
        <taxon>Eucestoda</taxon>
        <taxon>Cyclophyllidea</taxon>
        <taxon>Hymenolepididae</taxon>
        <taxon>Hymenolepis</taxon>
    </lineage>
</organism>
<reference evidence="1 2" key="1">
    <citation type="submission" date="2019-07" db="EMBL/GenBank/DDBJ databases">
        <authorList>
            <person name="Jastrzebski P J."/>
            <person name="Paukszto L."/>
            <person name="Jastrzebski P J."/>
        </authorList>
    </citation>
    <scope>NUCLEOTIDE SEQUENCE [LARGE SCALE GENOMIC DNA]</scope>
    <source>
        <strain evidence="1 2">WMS-il1</strain>
    </source>
</reference>
<name>A0A564Z3V0_HYMDI</name>
<proteinExistence type="predicted"/>
<protein>
    <submittedName>
        <fullName evidence="1">Uncharacterized protein</fullName>
    </submittedName>
</protein>
<dbReference type="AlphaFoldDB" id="A0A564Z3V0"/>
<keyword evidence="2" id="KW-1185">Reference proteome</keyword>
<dbReference type="Proteomes" id="UP000321570">
    <property type="component" value="Unassembled WGS sequence"/>
</dbReference>